<comment type="caution">
    <text evidence="1">The sequence shown here is derived from an EMBL/GenBank/DDBJ whole genome shotgun (WGS) entry which is preliminary data.</text>
</comment>
<protein>
    <recommendedName>
        <fullName evidence="3">XRE family transcriptional regulator</fullName>
    </recommendedName>
</protein>
<proteinExistence type="predicted"/>
<dbReference type="EMBL" id="JBHTIR010004382">
    <property type="protein sequence ID" value="MFD0857202.1"/>
    <property type="molecule type" value="Genomic_DNA"/>
</dbReference>
<organism evidence="1 2">
    <name type="scientific">Actinomadura adrarensis</name>
    <dbReference type="NCBI Taxonomy" id="1819600"/>
    <lineage>
        <taxon>Bacteria</taxon>
        <taxon>Bacillati</taxon>
        <taxon>Actinomycetota</taxon>
        <taxon>Actinomycetes</taxon>
        <taxon>Streptosporangiales</taxon>
        <taxon>Thermomonosporaceae</taxon>
        <taxon>Actinomadura</taxon>
    </lineage>
</organism>
<evidence type="ECO:0000313" key="2">
    <source>
        <dbReference type="Proteomes" id="UP001597083"/>
    </source>
</evidence>
<accession>A0ABW3CTD7</accession>
<keyword evidence="2" id="KW-1185">Reference proteome</keyword>
<reference evidence="2" key="1">
    <citation type="journal article" date="2019" name="Int. J. Syst. Evol. Microbiol.">
        <title>The Global Catalogue of Microorganisms (GCM) 10K type strain sequencing project: providing services to taxonomists for standard genome sequencing and annotation.</title>
        <authorList>
            <consortium name="The Broad Institute Genomics Platform"/>
            <consortium name="The Broad Institute Genome Sequencing Center for Infectious Disease"/>
            <person name="Wu L."/>
            <person name="Ma J."/>
        </authorList>
    </citation>
    <scope>NUCLEOTIDE SEQUENCE [LARGE SCALE GENOMIC DNA]</scope>
    <source>
        <strain evidence="2">JCM 31696</strain>
    </source>
</reference>
<evidence type="ECO:0008006" key="3">
    <source>
        <dbReference type="Google" id="ProtNLM"/>
    </source>
</evidence>
<gene>
    <name evidence="1" type="ORF">ACFQ07_33675</name>
</gene>
<evidence type="ECO:0000313" key="1">
    <source>
        <dbReference type="EMBL" id="MFD0857202.1"/>
    </source>
</evidence>
<feature type="non-terminal residue" evidence="1">
    <location>
        <position position="210"/>
    </location>
</feature>
<name>A0ABW3CTD7_9ACTN</name>
<sequence>MSTGKPTGAHLLRRLRMSRGWSWDQLAQQLRDLARDLRFARIGTNSLTSIKRNIARWEAGSIIPGHQYQLLLAHTYARTPSGTVALGPGSDFHQLLDALADLGVDQTRLDELNTTVTATATDTGMNLLAFLSSPFRTELARALARPKSLDTPIVNGLRAATDAINQQIGSVPFVRLHLAQSAIVDACRQLLDSDQPEPLRSRLRQTSSAA</sequence>
<dbReference type="Proteomes" id="UP001597083">
    <property type="component" value="Unassembled WGS sequence"/>
</dbReference>